<keyword evidence="4" id="KW-0574">Periplasm</keyword>
<evidence type="ECO:0000313" key="9">
    <source>
        <dbReference type="Proteomes" id="UP001521137"/>
    </source>
</evidence>
<name>A0ABS9D229_9ALTE</name>
<dbReference type="Gene3D" id="2.50.20.10">
    <property type="entry name" value="Lipoprotein localisation LolA/LolB/LppX"/>
    <property type="match status" value="1"/>
</dbReference>
<proteinExistence type="inferred from homology"/>
<accession>A0ABS9D229</accession>
<evidence type="ECO:0000256" key="5">
    <source>
        <dbReference type="SAM" id="SignalP"/>
    </source>
</evidence>
<feature type="signal peptide" evidence="5">
    <location>
        <begin position="1"/>
        <end position="29"/>
    </location>
</feature>
<feature type="chain" id="PRO_5045286566" evidence="5">
    <location>
        <begin position="30"/>
        <end position="343"/>
    </location>
</feature>
<dbReference type="InterPro" id="IPR033436">
    <property type="entry name" value="MucB/RseB_C"/>
</dbReference>
<dbReference type="RefSeq" id="WP_235310077.1">
    <property type="nucleotide sequence ID" value="NZ_JAKGAS010000001.1"/>
</dbReference>
<dbReference type="Pfam" id="PF17188">
    <property type="entry name" value="MucB_RseB_C"/>
    <property type="match status" value="1"/>
</dbReference>
<dbReference type="InterPro" id="IPR005588">
    <property type="entry name" value="MucB_RseB"/>
</dbReference>
<protein>
    <submittedName>
        <fullName evidence="8">MucB/RseB C-terminal domain-containing protein</fullName>
    </submittedName>
</protein>
<feature type="domain" description="MucB/RseB C-terminal" evidence="7">
    <location>
        <begin position="245"/>
        <end position="340"/>
    </location>
</feature>
<feature type="domain" description="MucB/RseB N-terminal" evidence="6">
    <location>
        <begin position="50"/>
        <end position="220"/>
    </location>
</feature>
<dbReference type="InterPro" id="IPR033434">
    <property type="entry name" value="MucB/RseB_N"/>
</dbReference>
<dbReference type="CDD" id="cd16327">
    <property type="entry name" value="RseB"/>
    <property type="match status" value="1"/>
</dbReference>
<organism evidence="8 9">
    <name type="scientific">Paraglaciecola algarum</name>
    <dbReference type="NCBI Taxonomy" id="3050085"/>
    <lineage>
        <taxon>Bacteria</taxon>
        <taxon>Pseudomonadati</taxon>
        <taxon>Pseudomonadota</taxon>
        <taxon>Gammaproteobacteria</taxon>
        <taxon>Alteromonadales</taxon>
        <taxon>Alteromonadaceae</taxon>
        <taxon>Paraglaciecola</taxon>
    </lineage>
</organism>
<evidence type="ECO:0000259" key="6">
    <source>
        <dbReference type="Pfam" id="PF03888"/>
    </source>
</evidence>
<gene>
    <name evidence="8" type="ORF">L0668_00360</name>
</gene>
<evidence type="ECO:0000259" key="7">
    <source>
        <dbReference type="Pfam" id="PF17188"/>
    </source>
</evidence>
<evidence type="ECO:0000256" key="3">
    <source>
        <dbReference type="ARBA" id="ARBA00022729"/>
    </source>
</evidence>
<dbReference type="PANTHER" id="PTHR38782:SF1">
    <property type="entry name" value="SIGMA-E FACTOR REGULATORY PROTEIN RSEB"/>
    <property type="match status" value="1"/>
</dbReference>
<evidence type="ECO:0000256" key="2">
    <source>
        <dbReference type="ARBA" id="ARBA00008150"/>
    </source>
</evidence>
<dbReference type="EMBL" id="JAKGAS010000001">
    <property type="protein sequence ID" value="MCF2946547.1"/>
    <property type="molecule type" value="Genomic_DNA"/>
</dbReference>
<reference evidence="8 9" key="1">
    <citation type="submission" date="2022-01" db="EMBL/GenBank/DDBJ databases">
        <title>Paraglaciecola sp. G1-23.</title>
        <authorList>
            <person name="Jin M.S."/>
            <person name="Han D.M."/>
            <person name="Kim H.M."/>
            <person name="Jeon C.O."/>
        </authorList>
    </citation>
    <scope>NUCLEOTIDE SEQUENCE [LARGE SCALE GENOMIC DNA]</scope>
    <source>
        <strain evidence="8 9">G1-23</strain>
    </source>
</reference>
<dbReference type="Pfam" id="PF03888">
    <property type="entry name" value="MucB_RseB"/>
    <property type="match status" value="1"/>
</dbReference>
<dbReference type="Gene3D" id="3.30.200.100">
    <property type="entry name" value="MucB/RseB, C-terminal domain"/>
    <property type="match status" value="1"/>
</dbReference>
<evidence type="ECO:0000256" key="4">
    <source>
        <dbReference type="ARBA" id="ARBA00022764"/>
    </source>
</evidence>
<comment type="similarity">
    <text evidence="2">Belongs to the RseB family.</text>
</comment>
<dbReference type="PIRSF" id="PIRSF005427">
    <property type="entry name" value="RseB"/>
    <property type="match status" value="1"/>
</dbReference>
<dbReference type="Proteomes" id="UP001521137">
    <property type="component" value="Unassembled WGS sequence"/>
</dbReference>
<comment type="caution">
    <text evidence="8">The sequence shown here is derived from an EMBL/GenBank/DDBJ whole genome shotgun (WGS) entry which is preliminary data.</text>
</comment>
<sequence>MLKVLQNKLNGRALLALLFFVNVSTHLHAQPEPLNPQLTQEEIEQYPVDSAQAWLTKMSQASRSLNFSITFVLLKPGVDSQPYLWRHGVTAEGIEMEELNLLNGAGKKALRVDKKVSYFEPNVPPYSLVSTTINGPFPSQFFRYPEKLFVGYDLVMVGKSRVSGRAAQQIRIISKDKSRYGLNVWLDQETGLLLKMNMFNLKNQLLEQIQVTGLQVTEQPDPFFSKIEIGMLPEVVNIEQNKKIRSPWQIGYLPVGMELVNRKLRRLSITSEVVEYVMLSDGLVDISLYIQENVKSKTTGRLVGANQTDTLFTIQNGPLNITIIGKIPAATANAIATSIQRQP</sequence>
<evidence type="ECO:0000313" key="8">
    <source>
        <dbReference type="EMBL" id="MCF2946547.1"/>
    </source>
</evidence>
<dbReference type="InterPro" id="IPR038484">
    <property type="entry name" value="MucB/RseB_C_sf"/>
</dbReference>
<keyword evidence="3 5" id="KW-0732">Signal</keyword>
<comment type="subcellular location">
    <subcellularLocation>
        <location evidence="1">Periplasm</location>
    </subcellularLocation>
</comment>
<evidence type="ECO:0000256" key="1">
    <source>
        <dbReference type="ARBA" id="ARBA00004418"/>
    </source>
</evidence>
<keyword evidence="9" id="KW-1185">Reference proteome</keyword>
<dbReference type="PANTHER" id="PTHR38782">
    <property type="match status" value="1"/>
</dbReference>